<comment type="caution">
    <text evidence="3">The sequence shown here is derived from an EMBL/GenBank/DDBJ whole genome shotgun (WGS) entry which is preliminary data.</text>
</comment>
<dbReference type="Proteomes" id="UP000823405">
    <property type="component" value="Unassembled WGS sequence"/>
</dbReference>
<dbReference type="InterPro" id="IPR008626">
    <property type="entry name" value="Mediator_Med15_fun"/>
</dbReference>
<proteinExistence type="predicted"/>
<sequence length="649" mass="68656">MAPQGFTHGALPNPGQPGASAARMLNTNASRMQAAAAVQNMVERIQTNRVPPPLLGDLTPEQKQSVKEQMNQMMPMFIKLDQLMPFFFALTGNREATARLILMKFMFQDQLDSLKHEQYTITPENLVRLKDRLQHYFMWVKSEMASANQAAPAVQASGNTTHMTQPSTIGTAPIQPANAGTQEGMNASAAVVDVTGGSGAGSTSTTTYASAPSDQASIPVNHSASTLATVPAVPPSAHGVPGMVVKVGLTPADLKLPPPKKTNNSPPSSSFPGSPRSEAGTPSTPNLGLARPGAGGGNHSTTPKHGKAVLSSPAAPPTEQLNSNVAAQESISPTISKAADGSTVPSSQLLLKTRQIQQQQAQLQQQQQQQLQQQQQQQVPQITQLQQGSQQSQQLVPQQSGQSGAPQQHPSPSPSSVNSPAKQIGTQLETLSKEELIRQYQVFKGALSGASLPPKQVTLVKMQLQRIQGELARPHRQEQTPRLGDGVPPLNGTLANPAAAALLTTSSASPGDQPFPATLAPTPAASADLGPQIRELQIQESKVGPSQPMDPLDFLTFSYKTLTRADEAAPLQNGTGDSLAILRNAFEGFVGKRIGNGLGKDMFDNGPQKRRRLHTSDDALLSAMLLSSDGEPDAFMASYGDWAEQIPAV</sequence>
<dbReference type="GO" id="GO:0016592">
    <property type="term" value="C:mediator complex"/>
    <property type="evidence" value="ECO:0007669"/>
    <property type="project" value="InterPro"/>
</dbReference>
<protein>
    <submittedName>
        <fullName evidence="3">Uncharacterized protein</fullName>
    </submittedName>
</protein>
<evidence type="ECO:0000313" key="4">
    <source>
        <dbReference type="Proteomes" id="UP000823405"/>
    </source>
</evidence>
<dbReference type="OrthoDB" id="1938591at2759"/>
<gene>
    <name evidence="3" type="ORF">BGZ97_006952</name>
</gene>
<feature type="region of interest" description="Disordered" evidence="2">
    <location>
        <begin position="388"/>
        <end position="422"/>
    </location>
</feature>
<organism evidence="3 4">
    <name type="scientific">Linnemannia gamsii</name>
    <dbReference type="NCBI Taxonomy" id="64522"/>
    <lineage>
        <taxon>Eukaryota</taxon>
        <taxon>Fungi</taxon>
        <taxon>Fungi incertae sedis</taxon>
        <taxon>Mucoromycota</taxon>
        <taxon>Mortierellomycotina</taxon>
        <taxon>Mortierellomycetes</taxon>
        <taxon>Mortierellales</taxon>
        <taxon>Mortierellaceae</taxon>
        <taxon>Linnemannia</taxon>
    </lineage>
</organism>
<name>A0A9P6QNI2_9FUNG</name>
<dbReference type="Pfam" id="PF05397">
    <property type="entry name" value="Med15_fungi"/>
    <property type="match status" value="1"/>
</dbReference>
<accession>A0A9P6QNI2</accession>
<keyword evidence="4" id="KW-1185">Reference proteome</keyword>
<evidence type="ECO:0000313" key="3">
    <source>
        <dbReference type="EMBL" id="KAG0287920.1"/>
    </source>
</evidence>
<dbReference type="AlphaFoldDB" id="A0A9P6QNI2"/>
<feature type="compositionally biased region" description="Low complexity" evidence="2">
    <location>
        <begin position="261"/>
        <end position="277"/>
    </location>
</feature>
<feature type="region of interest" description="Disordered" evidence="2">
    <location>
        <begin position="251"/>
        <end position="321"/>
    </location>
</feature>
<feature type="region of interest" description="Disordered" evidence="2">
    <location>
        <begin position="1"/>
        <end position="21"/>
    </location>
</feature>
<feature type="compositionally biased region" description="Low complexity" evidence="2">
    <location>
        <begin position="388"/>
        <end position="421"/>
    </location>
</feature>
<keyword evidence="1" id="KW-0175">Coiled coil</keyword>
<dbReference type="EMBL" id="JAAAIN010003079">
    <property type="protein sequence ID" value="KAG0287920.1"/>
    <property type="molecule type" value="Genomic_DNA"/>
</dbReference>
<feature type="coiled-coil region" evidence="1">
    <location>
        <begin position="349"/>
        <end position="377"/>
    </location>
</feature>
<evidence type="ECO:0000256" key="2">
    <source>
        <dbReference type="SAM" id="MobiDB-lite"/>
    </source>
</evidence>
<evidence type="ECO:0000256" key="1">
    <source>
        <dbReference type="SAM" id="Coils"/>
    </source>
</evidence>
<reference evidence="3" key="1">
    <citation type="journal article" date="2020" name="Fungal Divers.">
        <title>Resolving the Mortierellaceae phylogeny through synthesis of multi-gene phylogenetics and phylogenomics.</title>
        <authorList>
            <person name="Vandepol N."/>
            <person name="Liber J."/>
            <person name="Desiro A."/>
            <person name="Na H."/>
            <person name="Kennedy M."/>
            <person name="Barry K."/>
            <person name="Grigoriev I.V."/>
            <person name="Miller A.N."/>
            <person name="O'Donnell K."/>
            <person name="Stajich J.E."/>
            <person name="Bonito G."/>
        </authorList>
    </citation>
    <scope>NUCLEOTIDE SEQUENCE</scope>
    <source>
        <strain evidence="3">NVP60</strain>
    </source>
</reference>
<dbReference type="GO" id="GO:0003712">
    <property type="term" value="F:transcription coregulator activity"/>
    <property type="evidence" value="ECO:0007669"/>
    <property type="project" value="InterPro"/>
</dbReference>
<dbReference type="GO" id="GO:0006357">
    <property type="term" value="P:regulation of transcription by RNA polymerase II"/>
    <property type="evidence" value="ECO:0007669"/>
    <property type="project" value="InterPro"/>
</dbReference>